<dbReference type="KEGG" id="char:105896409"/>
<keyword evidence="9" id="KW-1185">Reference proteome</keyword>
<proteinExistence type="predicted"/>
<evidence type="ECO:0000256" key="5">
    <source>
        <dbReference type="ARBA" id="ARBA00022833"/>
    </source>
</evidence>
<evidence type="ECO:0000256" key="3">
    <source>
        <dbReference type="ARBA" id="ARBA00022723"/>
    </source>
</evidence>
<name>A0A6P3VQH3_CLUHA</name>
<evidence type="ECO:0000256" key="2">
    <source>
        <dbReference type="ARBA" id="ARBA00022692"/>
    </source>
</evidence>
<keyword evidence="4" id="KW-0863">Zinc-finger</keyword>
<dbReference type="GO" id="GO:0016020">
    <property type="term" value="C:membrane"/>
    <property type="evidence" value="ECO:0007669"/>
    <property type="project" value="UniProtKB-SubCell"/>
</dbReference>
<dbReference type="InterPro" id="IPR026096">
    <property type="entry name" value="R-trans_p"/>
</dbReference>
<keyword evidence="6" id="KW-1133">Transmembrane helix</keyword>
<keyword evidence="5" id="KW-0862">Zinc</keyword>
<dbReference type="InterPro" id="IPR027377">
    <property type="entry name" value="ZAR1/RTP1-5-like_Znf-3CxxC"/>
</dbReference>
<dbReference type="PANTHER" id="PTHR14402">
    <property type="entry name" value="RECEPTOR TRANSPORTING PROTEIN"/>
    <property type="match status" value="1"/>
</dbReference>
<keyword evidence="2" id="KW-0812">Transmembrane</keyword>
<dbReference type="PANTHER" id="PTHR14402:SF8">
    <property type="entry name" value="RECEPTOR-TRANSPORTING PROTEIN 4"/>
    <property type="match status" value="1"/>
</dbReference>
<dbReference type="Pfam" id="PF13695">
    <property type="entry name" value="Zn_ribbon_3CxxC"/>
    <property type="match status" value="1"/>
</dbReference>
<comment type="subcellular location">
    <subcellularLocation>
        <location evidence="1">Membrane</location>
        <topology evidence="1">Single-pass membrane protein</topology>
    </subcellularLocation>
</comment>
<dbReference type="GeneID" id="105896409"/>
<dbReference type="GO" id="GO:0006612">
    <property type="term" value="P:protein targeting to membrane"/>
    <property type="evidence" value="ECO:0007669"/>
    <property type="project" value="TreeGrafter"/>
</dbReference>
<organism evidence="9 10">
    <name type="scientific">Clupea harengus</name>
    <name type="common">Atlantic herring</name>
    <dbReference type="NCBI Taxonomy" id="7950"/>
    <lineage>
        <taxon>Eukaryota</taxon>
        <taxon>Metazoa</taxon>
        <taxon>Chordata</taxon>
        <taxon>Craniata</taxon>
        <taxon>Vertebrata</taxon>
        <taxon>Euteleostomi</taxon>
        <taxon>Actinopterygii</taxon>
        <taxon>Neopterygii</taxon>
        <taxon>Teleostei</taxon>
        <taxon>Clupei</taxon>
        <taxon>Clupeiformes</taxon>
        <taxon>Clupeoidei</taxon>
        <taxon>Clupeidae</taxon>
        <taxon>Clupea</taxon>
    </lineage>
</organism>
<accession>A0A6P3VQH3</accession>
<reference evidence="10" key="1">
    <citation type="submission" date="2025-08" db="UniProtKB">
        <authorList>
            <consortium name="RefSeq"/>
        </authorList>
    </citation>
    <scope>IDENTIFICATION</scope>
</reference>
<dbReference type="Proteomes" id="UP000515152">
    <property type="component" value="Chromosome 10"/>
</dbReference>
<evidence type="ECO:0000256" key="1">
    <source>
        <dbReference type="ARBA" id="ARBA00004167"/>
    </source>
</evidence>
<keyword evidence="3" id="KW-0479">Metal-binding</keyword>
<evidence type="ECO:0000256" key="7">
    <source>
        <dbReference type="ARBA" id="ARBA00023136"/>
    </source>
</evidence>
<dbReference type="RefSeq" id="XP_012678616.2">
    <property type="nucleotide sequence ID" value="XM_012823162.2"/>
</dbReference>
<keyword evidence="7" id="KW-0472">Membrane</keyword>
<protein>
    <submittedName>
        <fullName evidence="10">Receptor-transporting protein 3-like</fullName>
    </submittedName>
</protein>
<evidence type="ECO:0000256" key="6">
    <source>
        <dbReference type="ARBA" id="ARBA00022989"/>
    </source>
</evidence>
<evidence type="ECO:0000259" key="8">
    <source>
        <dbReference type="SMART" id="SM01328"/>
    </source>
</evidence>
<dbReference type="GO" id="GO:0031849">
    <property type="term" value="F:olfactory receptor binding"/>
    <property type="evidence" value="ECO:0007669"/>
    <property type="project" value="TreeGrafter"/>
</dbReference>
<dbReference type="OrthoDB" id="8121437at2759"/>
<dbReference type="GO" id="GO:0051205">
    <property type="term" value="P:protein insertion into membrane"/>
    <property type="evidence" value="ECO:0007669"/>
    <property type="project" value="TreeGrafter"/>
</dbReference>
<evidence type="ECO:0000256" key="4">
    <source>
        <dbReference type="ARBA" id="ARBA00022771"/>
    </source>
</evidence>
<sequence>MSFQDWKRIFEEKTEELHGHSWSFEFDDSIEPENPAHNWYQYIRGAFARFTCSKCKRTWPSKRVLVVFDFQLQERTKTGTVKARRFRQNCKRCKEAKMEEPQFELENIEVLLEKLVERIRMRCYRENLGQNNRGFRPVGISEGPHESSHCEACQKGICRKSE</sequence>
<dbReference type="GO" id="GO:0008270">
    <property type="term" value="F:zinc ion binding"/>
    <property type="evidence" value="ECO:0007669"/>
    <property type="project" value="UniProtKB-KW"/>
</dbReference>
<gene>
    <name evidence="10" type="primary">LOC105896409</name>
</gene>
<evidence type="ECO:0000313" key="10">
    <source>
        <dbReference type="RefSeq" id="XP_012678616.2"/>
    </source>
</evidence>
<dbReference type="SMART" id="SM01328">
    <property type="entry name" value="zf-3CxxC"/>
    <property type="match status" value="1"/>
</dbReference>
<evidence type="ECO:0000313" key="9">
    <source>
        <dbReference type="Proteomes" id="UP000515152"/>
    </source>
</evidence>
<dbReference type="AlphaFoldDB" id="A0A6P3VQH3"/>
<feature type="domain" description="3CxxC-type" evidence="8">
    <location>
        <begin position="45"/>
        <end position="156"/>
    </location>
</feature>